<organism evidence="1 2">
    <name type="scientific">Gigaspora margarita</name>
    <dbReference type="NCBI Taxonomy" id="4874"/>
    <lineage>
        <taxon>Eukaryota</taxon>
        <taxon>Fungi</taxon>
        <taxon>Fungi incertae sedis</taxon>
        <taxon>Mucoromycota</taxon>
        <taxon>Glomeromycotina</taxon>
        <taxon>Glomeromycetes</taxon>
        <taxon>Diversisporales</taxon>
        <taxon>Gigasporaceae</taxon>
        <taxon>Gigaspora</taxon>
    </lineage>
</organism>
<dbReference type="Proteomes" id="UP000789901">
    <property type="component" value="Unassembled WGS sequence"/>
</dbReference>
<gene>
    <name evidence="1" type="ORF">GMARGA_LOCUS24293</name>
</gene>
<proteinExistence type="predicted"/>
<keyword evidence="2" id="KW-1185">Reference proteome</keyword>
<protein>
    <submittedName>
        <fullName evidence="1">12439_t:CDS:1</fullName>
    </submittedName>
</protein>
<name>A0ABN7VY67_GIGMA</name>
<reference evidence="1 2" key="1">
    <citation type="submission" date="2021-06" db="EMBL/GenBank/DDBJ databases">
        <authorList>
            <person name="Kallberg Y."/>
            <person name="Tangrot J."/>
            <person name="Rosling A."/>
        </authorList>
    </citation>
    <scope>NUCLEOTIDE SEQUENCE [LARGE SCALE GENOMIC DNA]</scope>
    <source>
        <strain evidence="1 2">120-4 pot B 10/14</strain>
    </source>
</reference>
<comment type="caution">
    <text evidence="1">The sequence shown here is derived from an EMBL/GenBank/DDBJ whole genome shotgun (WGS) entry which is preliminary data.</text>
</comment>
<evidence type="ECO:0000313" key="2">
    <source>
        <dbReference type="Proteomes" id="UP000789901"/>
    </source>
</evidence>
<feature type="non-terminal residue" evidence="1">
    <location>
        <position position="1"/>
    </location>
</feature>
<evidence type="ECO:0000313" key="1">
    <source>
        <dbReference type="EMBL" id="CAG8806425.1"/>
    </source>
</evidence>
<sequence>TQARTSVPKYKIYREIKFLYQLQKKSRMHNGDKISRCDQSKFNTQIDSLNQSYQTQIPRMPKFWSQVDLENLKNWGKILRKKAEKEERKKKEKEISLKVE</sequence>
<accession>A0ABN7VY67</accession>
<dbReference type="EMBL" id="CAJVQB010025475">
    <property type="protein sequence ID" value="CAG8806425.1"/>
    <property type="molecule type" value="Genomic_DNA"/>
</dbReference>